<proteinExistence type="predicted"/>
<dbReference type="GO" id="GO:0008270">
    <property type="term" value="F:zinc ion binding"/>
    <property type="evidence" value="ECO:0007669"/>
    <property type="project" value="UniProtKB-KW"/>
</dbReference>
<evidence type="ECO:0000256" key="3">
    <source>
        <dbReference type="ARBA" id="ARBA00022833"/>
    </source>
</evidence>
<evidence type="ECO:0000256" key="4">
    <source>
        <dbReference type="PROSITE-ProRule" id="PRU00510"/>
    </source>
</evidence>
<dbReference type="Proteomes" id="UP000253314">
    <property type="component" value="Unassembled WGS sequence"/>
</dbReference>
<comment type="caution">
    <text evidence="7">The sequence shown here is derived from an EMBL/GenBank/DDBJ whole genome shotgun (WGS) entry which is preliminary data.</text>
</comment>
<dbReference type="OrthoDB" id="9811543at2"/>
<evidence type="ECO:0000256" key="5">
    <source>
        <dbReference type="SAM" id="MobiDB-lite"/>
    </source>
</evidence>
<keyword evidence="1" id="KW-0479">Metal-binding</keyword>
<feature type="domain" description="Zinc finger DksA/TraR C4-type" evidence="6">
    <location>
        <begin position="87"/>
        <end position="111"/>
    </location>
</feature>
<accession>A0A366XT74</accession>
<gene>
    <name evidence="7" type="ORF">DS031_22680</name>
</gene>
<dbReference type="Pfam" id="PF01258">
    <property type="entry name" value="zf-dskA_traR"/>
    <property type="match status" value="1"/>
</dbReference>
<dbReference type="InterPro" id="IPR000962">
    <property type="entry name" value="Znf_DskA_TraR"/>
</dbReference>
<dbReference type="AlphaFoldDB" id="A0A366XT74"/>
<evidence type="ECO:0000313" key="8">
    <source>
        <dbReference type="Proteomes" id="UP000253314"/>
    </source>
</evidence>
<keyword evidence="3" id="KW-0862">Zinc</keyword>
<dbReference type="SUPFAM" id="SSF109635">
    <property type="entry name" value="DnaK suppressor protein DksA, alpha-hairpin domain"/>
    <property type="match status" value="1"/>
</dbReference>
<evidence type="ECO:0000259" key="6">
    <source>
        <dbReference type="Pfam" id="PF01258"/>
    </source>
</evidence>
<name>A0A366XT74_9BACI</name>
<protein>
    <submittedName>
        <fullName evidence="7">Transcriptional regulator</fullName>
    </submittedName>
</protein>
<evidence type="ECO:0000256" key="2">
    <source>
        <dbReference type="ARBA" id="ARBA00022771"/>
    </source>
</evidence>
<feature type="region of interest" description="Disordered" evidence="5">
    <location>
        <begin position="25"/>
        <end position="54"/>
    </location>
</feature>
<keyword evidence="2" id="KW-0863">Zinc-finger</keyword>
<dbReference type="EMBL" id="QOCW01000040">
    <property type="protein sequence ID" value="RBW67354.1"/>
    <property type="molecule type" value="Genomic_DNA"/>
</dbReference>
<dbReference type="PANTHER" id="PTHR33823">
    <property type="entry name" value="RNA POLYMERASE-BINDING TRANSCRIPTION FACTOR DKSA-RELATED"/>
    <property type="match status" value="1"/>
</dbReference>
<dbReference type="InterPro" id="IPR037187">
    <property type="entry name" value="DnaK_N"/>
</dbReference>
<dbReference type="PANTHER" id="PTHR33823:SF4">
    <property type="entry name" value="GENERAL STRESS PROTEIN 16O"/>
    <property type="match status" value="1"/>
</dbReference>
<dbReference type="Gene3D" id="1.20.120.910">
    <property type="entry name" value="DksA, coiled-coil domain"/>
    <property type="match status" value="1"/>
</dbReference>
<dbReference type="PROSITE" id="PS51128">
    <property type="entry name" value="ZF_DKSA_2"/>
    <property type="match status" value="1"/>
</dbReference>
<reference evidence="7 8" key="1">
    <citation type="submission" date="2018-07" db="EMBL/GenBank/DDBJ databases">
        <title>Lottiidibacillus patelloidae gen. nov., sp. nov., isolated from the intestinal tract of a marine limpet and the reclassification of B. taeanensis BH030017T, B. algicola KMM 3737T and B. hwajinpoensis SW-72T as genus Lottiidibacillus.</title>
        <authorList>
            <person name="Liu R."/>
            <person name="Huang Z."/>
        </authorList>
    </citation>
    <scope>NUCLEOTIDE SEQUENCE [LARGE SCALE GENOMIC DNA]</scope>
    <source>
        <strain evidence="7 8">BH030017</strain>
    </source>
</reference>
<organism evidence="7 8">
    <name type="scientific">Bacillus taeanensis</name>
    <dbReference type="NCBI Taxonomy" id="273032"/>
    <lineage>
        <taxon>Bacteria</taxon>
        <taxon>Bacillati</taxon>
        <taxon>Bacillota</taxon>
        <taxon>Bacilli</taxon>
        <taxon>Bacillales</taxon>
        <taxon>Bacillaceae</taxon>
        <taxon>Bacillus</taxon>
    </lineage>
</organism>
<dbReference type="RefSeq" id="WP_113808445.1">
    <property type="nucleotide sequence ID" value="NZ_QOCW01000040.1"/>
</dbReference>
<sequence length="238" mass="27773">MDQYTELKQQLLERKHYLEERLQETDEYGLNRPFADDLASGELSQYDNHPADSGTELYEREKDLALGYKSREEIKDINIALQKFENGTYGICEVTGKQIPYERLEALPTARTIKEASPNQHTSTLDRPIEEDVLSDMEKQYYTGSVETEYNEENAYQIVASFNENSMTFEDSSLIDNEDGVGYVEPYEAFASTDMYGYSGDENIHFERNIQYDQWMNQQNVNEETLFDNEENIFDNQQ</sequence>
<dbReference type="InterPro" id="IPR014240">
    <property type="entry name" value="YteA"/>
</dbReference>
<comment type="caution">
    <text evidence="4">Lacks conserved residue(s) required for the propagation of feature annotation.</text>
</comment>
<evidence type="ECO:0000313" key="7">
    <source>
        <dbReference type="EMBL" id="RBW67354.1"/>
    </source>
</evidence>
<evidence type="ECO:0000256" key="1">
    <source>
        <dbReference type="ARBA" id="ARBA00022723"/>
    </source>
</evidence>
<dbReference type="NCBIfam" id="TIGR02890">
    <property type="entry name" value="bacill_yteA"/>
    <property type="match status" value="1"/>
</dbReference>
<keyword evidence="8" id="KW-1185">Reference proteome</keyword>